<accession>A0ABY7UHL4</accession>
<evidence type="ECO:0000313" key="2">
    <source>
        <dbReference type="Proteomes" id="UP001218071"/>
    </source>
</evidence>
<dbReference type="RefSeq" id="WP_273657611.1">
    <property type="nucleotide sequence ID" value="NZ_CP063194.1"/>
</dbReference>
<keyword evidence="2" id="KW-1185">Reference proteome</keyword>
<name>A0ABY7UHL4_9CORY</name>
<proteinExistence type="predicted"/>
<reference evidence="1 2" key="1">
    <citation type="submission" date="2020-10" db="EMBL/GenBank/DDBJ databases">
        <title>Complete genome sequence of Corynebacterium jeddahense DSM 45997, type strain of Corynebacterium jeddahense.</title>
        <authorList>
            <person name="Busche T."/>
            <person name="Kalinowski J."/>
            <person name="Ruckert C."/>
        </authorList>
    </citation>
    <scope>NUCLEOTIDE SEQUENCE [LARGE SCALE GENOMIC DNA]</scope>
    <source>
        <strain evidence="1 2">DSM 45997</strain>
    </source>
</reference>
<evidence type="ECO:0008006" key="3">
    <source>
        <dbReference type="Google" id="ProtNLM"/>
    </source>
</evidence>
<dbReference type="EMBL" id="CP063194">
    <property type="protein sequence ID" value="WCZ38246.1"/>
    <property type="molecule type" value="Genomic_DNA"/>
</dbReference>
<dbReference type="Proteomes" id="UP001218071">
    <property type="component" value="Chromosome"/>
</dbReference>
<protein>
    <recommendedName>
        <fullName evidence="3">DNA-directed DNA polymerase</fullName>
    </recommendedName>
</protein>
<gene>
    <name evidence="1" type="ORF">CJEDD_03130</name>
</gene>
<dbReference type="SUPFAM" id="SSF56672">
    <property type="entry name" value="DNA/RNA polymerases"/>
    <property type="match status" value="1"/>
</dbReference>
<evidence type="ECO:0000313" key="1">
    <source>
        <dbReference type="EMBL" id="WCZ38246.1"/>
    </source>
</evidence>
<sequence length="443" mass="48694">MAREDLPRFLEYGVNDAVIVVEYLRMVWGVNCTPPVTISSGGAAAARDGILNYWVSAGFIPPLKLVEGCNRLFQKHFQGLRKVSKTVVEGSEDDSSRLSYYDVRGLEPLDGAAAQALAAFASAYHGGFNGCLSVGYFPKKTYDHDLQSAYPTGMGSLYDVDFAHPDGCIKHVIKNRELTLDDFAEYGYQTPLVAWVEFDFPEDVRQPSLPINHESSLFYPLSSHRSDPDEKQGVWCCGPELLLALKLGARVEVQIGYVLHLLEVGPDENRQLSMSLRHSLKRMVIDRGTAKKVFGKGSLEEKTIKVATNSVYGKLAQDLQEQHAWNAWDQESENVGGSAITSPYHAAMTTSLVRAALIAACNEVEVYSVTTDGLISPVASLEKLELFGIADVLRESRVALTGDDRVWEVKHEQSDLLNFSTRANASLEDCGVLARGNLSTPKA</sequence>
<organism evidence="1 2">
    <name type="scientific">Corynebacterium jeddahense</name>
    <dbReference type="NCBI Taxonomy" id="1414719"/>
    <lineage>
        <taxon>Bacteria</taxon>
        <taxon>Bacillati</taxon>
        <taxon>Actinomycetota</taxon>
        <taxon>Actinomycetes</taxon>
        <taxon>Mycobacteriales</taxon>
        <taxon>Corynebacteriaceae</taxon>
        <taxon>Corynebacterium</taxon>
    </lineage>
</organism>
<dbReference type="InterPro" id="IPR043502">
    <property type="entry name" value="DNA/RNA_pol_sf"/>
</dbReference>